<dbReference type="SUPFAM" id="SSF53807">
    <property type="entry name" value="Helical backbone' metal receptor"/>
    <property type="match status" value="1"/>
</dbReference>
<dbReference type="PROSITE" id="PS50983">
    <property type="entry name" value="FE_B12_PBP"/>
    <property type="match status" value="1"/>
</dbReference>
<proteinExistence type="predicted"/>
<sequence length="300" mass="31202">MTTPSPQRIVSLLPSATDLLFDLGLGPRLVGVSHSCDHPERGGRPVLTRSIVDSNAPQADIDRAVSSAVREGRALYQVDGPLLDTLAPDLVVTQGVCEVCAVTPGTIETAVRYLPGCLPAAGVLSLEGRSLGGILADLRALAHAAGVPERGEALARQAQADWDAVSPVSHAPRVLTLEWTDPPFFGGHWVPEQVERAGGMNVLGAAGTDSGRTTWAEVRALAPQVVVVMCCGYGLRDNVAFARSLVAEQAGALGTAAVWAVDANALFSRPALGVVRGAHVLAALLRGEETPGLSERIRPG</sequence>
<dbReference type="InterPro" id="IPR002491">
    <property type="entry name" value="ABC_transptr_periplasmic_BD"/>
</dbReference>
<accession>A0ABW5P4V3</accession>
<evidence type="ECO:0000313" key="3">
    <source>
        <dbReference type="Proteomes" id="UP001597475"/>
    </source>
</evidence>
<protein>
    <submittedName>
        <fullName evidence="2">Cobalamin-binding protein</fullName>
    </submittedName>
</protein>
<keyword evidence="3" id="KW-1185">Reference proteome</keyword>
<feature type="domain" description="Fe/B12 periplasmic-binding" evidence="1">
    <location>
        <begin position="8"/>
        <end position="289"/>
    </location>
</feature>
<dbReference type="InterPro" id="IPR051030">
    <property type="entry name" value="Vitamin_B12-ABC_binding"/>
</dbReference>
<dbReference type="CDD" id="cd01144">
    <property type="entry name" value="BtuF"/>
    <property type="match status" value="1"/>
</dbReference>
<name>A0ABW5P4V3_9DEIO</name>
<evidence type="ECO:0000313" key="2">
    <source>
        <dbReference type="EMBL" id="MFD2609888.1"/>
    </source>
</evidence>
<gene>
    <name evidence="2" type="ORF">ACFSR9_10655</name>
</gene>
<reference evidence="3" key="1">
    <citation type="journal article" date="2019" name="Int. J. Syst. Evol. Microbiol.">
        <title>The Global Catalogue of Microorganisms (GCM) 10K type strain sequencing project: providing services to taxonomists for standard genome sequencing and annotation.</title>
        <authorList>
            <consortium name="The Broad Institute Genomics Platform"/>
            <consortium name="The Broad Institute Genome Sequencing Center for Infectious Disease"/>
            <person name="Wu L."/>
            <person name="Ma J."/>
        </authorList>
    </citation>
    <scope>NUCLEOTIDE SEQUENCE [LARGE SCALE GENOMIC DNA]</scope>
    <source>
        <strain evidence="3">KCTC 33842</strain>
    </source>
</reference>
<dbReference type="PANTHER" id="PTHR42860:SF1">
    <property type="entry name" value="VITAMIN B12-BINDING PROTEIN"/>
    <property type="match status" value="1"/>
</dbReference>
<dbReference type="Proteomes" id="UP001597475">
    <property type="component" value="Unassembled WGS sequence"/>
</dbReference>
<comment type="caution">
    <text evidence="2">The sequence shown here is derived from an EMBL/GenBank/DDBJ whole genome shotgun (WGS) entry which is preliminary data.</text>
</comment>
<organism evidence="2 3">
    <name type="scientific">Deinococcus taklimakanensis</name>
    <dbReference type="NCBI Taxonomy" id="536443"/>
    <lineage>
        <taxon>Bacteria</taxon>
        <taxon>Thermotogati</taxon>
        <taxon>Deinococcota</taxon>
        <taxon>Deinococci</taxon>
        <taxon>Deinococcales</taxon>
        <taxon>Deinococcaceae</taxon>
        <taxon>Deinococcus</taxon>
    </lineage>
</organism>
<dbReference type="Gene3D" id="3.40.50.1980">
    <property type="entry name" value="Nitrogenase molybdenum iron protein domain"/>
    <property type="match status" value="2"/>
</dbReference>
<evidence type="ECO:0000259" key="1">
    <source>
        <dbReference type="PROSITE" id="PS50983"/>
    </source>
</evidence>
<dbReference type="EMBL" id="JBHUMK010000047">
    <property type="protein sequence ID" value="MFD2609888.1"/>
    <property type="molecule type" value="Genomic_DNA"/>
</dbReference>
<dbReference type="PANTHER" id="PTHR42860">
    <property type="entry name" value="VITAMIN B12-BINDING PROTEIN"/>
    <property type="match status" value="1"/>
</dbReference>
<dbReference type="RefSeq" id="WP_386845612.1">
    <property type="nucleotide sequence ID" value="NZ_JBHUMK010000047.1"/>
</dbReference>